<evidence type="ECO:0000313" key="7">
    <source>
        <dbReference type="Proteomes" id="UP001139054"/>
    </source>
</evidence>
<dbReference type="Proteomes" id="UP001139054">
    <property type="component" value="Unassembled WGS sequence"/>
</dbReference>
<keyword evidence="6" id="KW-1185">Reference proteome</keyword>
<dbReference type="EMBL" id="JAKLTY010000014">
    <property type="protein sequence ID" value="MCG2629486.1"/>
    <property type="molecule type" value="Genomic_DNA"/>
</dbReference>
<dbReference type="Gene3D" id="3.40.605.10">
    <property type="entry name" value="Aldehyde Dehydrogenase, Chain A, domain 1"/>
    <property type="match status" value="1"/>
</dbReference>
<dbReference type="InterPro" id="IPR015590">
    <property type="entry name" value="Aldehyde_DH_dom"/>
</dbReference>
<dbReference type="FunFam" id="3.40.605.10:FF:000033">
    <property type="entry name" value="NAD-dependent succinate-semialdehyde dehydrogenase"/>
    <property type="match status" value="1"/>
</dbReference>
<dbReference type="EMBL" id="JAKLUA010000011">
    <property type="protein sequence ID" value="MCG2671000.1"/>
    <property type="molecule type" value="Genomic_DNA"/>
</dbReference>
<dbReference type="Pfam" id="PF00171">
    <property type="entry name" value="Aldedh"/>
    <property type="match status" value="1"/>
</dbReference>
<accession>A0A9X1RCM8</accession>
<dbReference type="InterPro" id="IPR016161">
    <property type="entry name" value="Ald_DH/histidinol_DH"/>
</dbReference>
<dbReference type="GO" id="GO:0004777">
    <property type="term" value="F:succinate-semialdehyde dehydrogenase (NAD+) activity"/>
    <property type="evidence" value="ECO:0007669"/>
    <property type="project" value="TreeGrafter"/>
</dbReference>
<dbReference type="SUPFAM" id="SSF53720">
    <property type="entry name" value="ALDH-like"/>
    <property type="match status" value="1"/>
</dbReference>
<comment type="caution">
    <text evidence="4">The sequence shown here is derived from an EMBL/GenBank/DDBJ whole genome shotgun (WGS) entry which is preliminary data.</text>
</comment>
<dbReference type="PROSITE" id="PS00070">
    <property type="entry name" value="ALDEHYDE_DEHYDR_CYS"/>
    <property type="match status" value="1"/>
</dbReference>
<gene>
    <name evidence="5" type="ORF">L6637_29015</name>
    <name evidence="4" type="ORF">L6654_22960</name>
</gene>
<evidence type="ECO:0000256" key="2">
    <source>
        <dbReference type="ARBA" id="ARBA00023002"/>
    </source>
</evidence>
<reference evidence="4" key="1">
    <citation type="submission" date="2022-01" db="EMBL/GenBank/DDBJ databases">
        <title>Genome sequnece data of strain Bradyrhizobium sp. nov.</title>
        <authorList>
            <person name="Zhang J."/>
        </authorList>
    </citation>
    <scope>NUCLEOTIDE SEQUENCE</scope>
    <source>
        <strain evidence="5">WYCCWR 12774</strain>
        <strain evidence="4">WYCCWR 13023</strain>
    </source>
</reference>
<organism evidence="4 7">
    <name type="scientific">Bradyrhizobium zhengyangense</name>
    <dbReference type="NCBI Taxonomy" id="2911009"/>
    <lineage>
        <taxon>Bacteria</taxon>
        <taxon>Pseudomonadati</taxon>
        <taxon>Pseudomonadota</taxon>
        <taxon>Alphaproteobacteria</taxon>
        <taxon>Hyphomicrobiales</taxon>
        <taxon>Nitrobacteraceae</taxon>
        <taxon>Bradyrhizobium</taxon>
    </lineage>
</organism>
<evidence type="ECO:0000259" key="3">
    <source>
        <dbReference type="Pfam" id="PF00171"/>
    </source>
</evidence>
<evidence type="ECO:0000256" key="1">
    <source>
        <dbReference type="ARBA" id="ARBA00009986"/>
    </source>
</evidence>
<dbReference type="Gene3D" id="3.40.309.10">
    <property type="entry name" value="Aldehyde Dehydrogenase, Chain A, domain 2"/>
    <property type="match status" value="1"/>
</dbReference>
<dbReference type="AlphaFoldDB" id="A0A9X1RCM8"/>
<name>A0A9X1RCM8_9BRAD</name>
<dbReference type="FunFam" id="3.40.309.10:FF:000009">
    <property type="entry name" value="Aldehyde dehydrogenase A"/>
    <property type="match status" value="1"/>
</dbReference>
<dbReference type="PANTHER" id="PTHR43353">
    <property type="entry name" value="SUCCINATE-SEMIALDEHYDE DEHYDROGENASE, MITOCHONDRIAL"/>
    <property type="match status" value="1"/>
</dbReference>
<proteinExistence type="inferred from homology"/>
<feature type="domain" description="Aldehyde dehydrogenase" evidence="3">
    <location>
        <begin position="14"/>
        <end position="472"/>
    </location>
</feature>
<sequence>MKYENTLLFIDGEWCSGSEKQTIPIFNPATDEEIGHVAKATVADLDRAAASAEKAFHVWRRTPAVERGVTLRKAAGLLRDRLESIAHVLTLEQGKPLLEARAEIASCADAFEWAAEEGRRLYGRVIPSRAAGVAQYVVRAPVGPVAAFTPWNFPASQVAKKLAPALAAGCSVIVKASEEVPRSAAAIITSLVDAGIPTGVVQLAYGTPDEISRHLIAHPAIRKISFTGSVPVGKHLAALSGEQMKRTTMELGGHGPAIVFKDADISSAAALLVSGKYRNAGQTCAAPTRFMVHNDVYHEFVAAFVEKTQSLVVGNGLDATTQMGPLANERRGKLFDQFVDDARQRGAKLMCGGESLFTRGTFRQPTVLANVDPSMRVMNDEPFCPIALISGFDNPNEAVAEANRLPFGLAGYAFTESSANAQFLAENLEVGMLSINHLGLALPETPFGGVKESGYGSEGGLESTEGYLNTRFITNKAY</sequence>
<dbReference type="InterPro" id="IPR050740">
    <property type="entry name" value="Aldehyde_DH_Superfamily"/>
</dbReference>
<dbReference type="CDD" id="cd07103">
    <property type="entry name" value="ALDH_F5_SSADH_GabD"/>
    <property type="match status" value="1"/>
</dbReference>
<dbReference type="InterPro" id="IPR016160">
    <property type="entry name" value="Ald_DH_CS_CYS"/>
</dbReference>
<keyword evidence="2" id="KW-0560">Oxidoreductase</keyword>
<comment type="similarity">
    <text evidence="1">Belongs to the aldehyde dehydrogenase family.</text>
</comment>
<evidence type="ECO:0000313" key="5">
    <source>
        <dbReference type="EMBL" id="MCG2671000.1"/>
    </source>
</evidence>
<dbReference type="Proteomes" id="UP001139012">
    <property type="component" value="Unassembled WGS sequence"/>
</dbReference>
<evidence type="ECO:0000313" key="4">
    <source>
        <dbReference type="EMBL" id="MCG2629486.1"/>
    </source>
</evidence>
<evidence type="ECO:0000313" key="6">
    <source>
        <dbReference type="Proteomes" id="UP001139012"/>
    </source>
</evidence>
<dbReference type="InterPro" id="IPR016162">
    <property type="entry name" value="Ald_DH_N"/>
</dbReference>
<dbReference type="RefSeq" id="WP_128955169.1">
    <property type="nucleotide sequence ID" value="NZ_JAKLTY010000014.1"/>
</dbReference>
<dbReference type="InterPro" id="IPR016163">
    <property type="entry name" value="Ald_DH_C"/>
</dbReference>
<protein>
    <submittedName>
        <fullName evidence="4">NAD-dependent succinate-semialdehyde dehydrogenase</fullName>
    </submittedName>
</protein>
<dbReference type="PANTHER" id="PTHR43353:SF5">
    <property type="entry name" value="SUCCINATE-SEMIALDEHYDE DEHYDROGENASE, MITOCHONDRIAL"/>
    <property type="match status" value="1"/>
</dbReference>
<dbReference type="GO" id="GO:0009450">
    <property type="term" value="P:gamma-aminobutyric acid catabolic process"/>
    <property type="evidence" value="ECO:0007669"/>
    <property type="project" value="TreeGrafter"/>
</dbReference>